<organism evidence="3 4">
    <name type="scientific">Actinomadura rubrobrunea</name>
    <dbReference type="NCBI Taxonomy" id="115335"/>
    <lineage>
        <taxon>Bacteria</taxon>
        <taxon>Bacillati</taxon>
        <taxon>Actinomycetota</taxon>
        <taxon>Actinomycetes</taxon>
        <taxon>Streptosporangiales</taxon>
        <taxon>Thermomonosporaceae</taxon>
        <taxon>Actinomadura</taxon>
    </lineage>
</organism>
<dbReference type="AlphaFoldDB" id="A0A9W6UXV8"/>
<dbReference type="Proteomes" id="UP001165124">
    <property type="component" value="Unassembled WGS sequence"/>
</dbReference>
<evidence type="ECO:0000313" key="4">
    <source>
        <dbReference type="Proteomes" id="UP001165124"/>
    </source>
</evidence>
<name>A0A9W6UXV8_9ACTN</name>
<sequence length="605" mass="60805">MSGPHETRDSAAETGAPPAPASAAPPSFGNADPGDDEPATDSPVTDSPVTDSSVADAPAGSAPAEDESETPSAQASPERSEKTSEEGPAGKPGTIGLPPFLIQRPWWAADEDESDQQARSGAEDEPKADATEPSEPGSDPAGTAPNPAPGTLVAGVGVPSVDTRGAVPAEPIASPSTPPAADTASDGIPRIRLDDMPADGKPEGDAAAADRAADDGTADDGTADAGATGGRATGEKPADTGKTDDAPSAAEPDRPSDAAPTGAPGRPEESDRTAANDATVQTPPPALASASGDGPAGDDTAPLPRTEAPIPDTPAPGHEMSSDAPTVVTPALPAQGGPSFDGSTQTLPVAHVPAGASPSGDGKGGRRKALLAVGGVAGAAIVAAGVFALAGGTSDDGRKAASTARTPAAAQPPSTPPPSRPATPTTPALPPQASINNVKTDPKPLALIEVFPSKTITLGGRVYVQDKASVNHQCTLTARGAMAKALQRGGCTSVVRVTFLDRKRSIAVTSGVAVLPNRNIALKVSRAGDPSRYEWFRGMAGSRSRDIDRAGGYAASTVRGRYIIYAYAQYANGKRPQPGDMLQQVAHQFIDYAVRPIDARAKRRP</sequence>
<feature type="transmembrane region" description="Helical" evidence="2">
    <location>
        <begin position="369"/>
        <end position="390"/>
    </location>
</feature>
<feature type="compositionally biased region" description="Basic and acidic residues" evidence="1">
    <location>
        <begin position="1"/>
        <end position="11"/>
    </location>
</feature>
<keyword evidence="2" id="KW-0812">Transmembrane</keyword>
<keyword evidence="4" id="KW-1185">Reference proteome</keyword>
<feature type="region of interest" description="Disordered" evidence="1">
    <location>
        <begin position="394"/>
        <end position="438"/>
    </location>
</feature>
<reference evidence="3" key="1">
    <citation type="submission" date="2023-02" db="EMBL/GenBank/DDBJ databases">
        <title>Actinomadura rubrobrunea NBRC 14622.</title>
        <authorList>
            <person name="Ichikawa N."/>
            <person name="Sato H."/>
            <person name="Tonouchi N."/>
        </authorList>
    </citation>
    <scope>NUCLEOTIDE SEQUENCE</scope>
    <source>
        <strain evidence="3">NBRC 14622</strain>
    </source>
</reference>
<dbReference type="RefSeq" id="WP_067912233.1">
    <property type="nucleotide sequence ID" value="NZ_BSRZ01000010.1"/>
</dbReference>
<feature type="region of interest" description="Disordered" evidence="1">
    <location>
        <begin position="1"/>
        <end position="367"/>
    </location>
</feature>
<feature type="compositionally biased region" description="Low complexity" evidence="1">
    <location>
        <begin position="400"/>
        <end position="412"/>
    </location>
</feature>
<feature type="compositionally biased region" description="Basic and acidic residues" evidence="1">
    <location>
        <begin position="189"/>
        <end position="204"/>
    </location>
</feature>
<evidence type="ECO:0000313" key="3">
    <source>
        <dbReference type="EMBL" id="GLW65642.1"/>
    </source>
</evidence>
<feature type="compositionally biased region" description="Polar residues" evidence="1">
    <location>
        <begin position="42"/>
        <end position="53"/>
    </location>
</feature>
<evidence type="ECO:0000256" key="2">
    <source>
        <dbReference type="SAM" id="Phobius"/>
    </source>
</evidence>
<feature type="compositionally biased region" description="Low complexity" evidence="1">
    <location>
        <begin position="422"/>
        <end position="434"/>
    </location>
</feature>
<feature type="compositionally biased region" description="Basic and acidic residues" evidence="1">
    <location>
        <begin position="121"/>
        <end position="130"/>
    </location>
</feature>
<keyword evidence="2" id="KW-0472">Membrane</keyword>
<protein>
    <submittedName>
        <fullName evidence="3">Uncharacterized protein</fullName>
    </submittedName>
</protein>
<feature type="compositionally biased region" description="Low complexity" evidence="1">
    <location>
        <begin position="140"/>
        <end position="151"/>
    </location>
</feature>
<feature type="compositionally biased region" description="Basic and acidic residues" evidence="1">
    <location>
        <begin position="233"/>
        <end position="256"/>
    </location>
</feature>
<accession>A0A9W6UXV8</accession>
<evidence type="ECO:0000256" key="1">
    <source>
        <dbReference type="SAM" id="MobiDB-lite"/>
    </source>
</evidence>
<keyword evidence="2" id="KW-1133">Transmembrane helix</keyword>
<dbReference type="EMBL" id="BSRZ01000010">
    <property type="protein sequence ID" value="GLW65642.1"/>
    <property type="molecule type" value="Genomic_DNA"/>
</dbReference>
<comment type="caution">
    <text evidence="3">The sequence shown here is derived from an EMBL/GenBank/DDBJ whole genome shotgun (WGS) entry which is preliminary data.</text>
</comment>
<proteinExistence type="predicted"/>
<feature type="compositionally biased region" description="Low complexity" evidence="1">
    <location>
        <begin position="168"/>
        <end position="186"/>
    </location>
</feature>
<gene>
    <name evidence="3" type="ORF">Arub01_38860</name>
</gene>